<evidence type="ECO:0000313" key="3">
    <source>
        <dbReference type="EMBL" id="XCM39166.1"/>
    </source>
</evidence>
<dbReference type="SMART" id="SM01321">
    <property type="entry name" value="Y1_Tnp"/>
    <property type="match status" value="1"/>
</dbReference>
<dbReference type="PANTHER" id="PTHR34322">
    <property type="entry name" value="TRANSPOSASE, Y1_TNP DOMAIN-CONTAINING"/>
    <property type="match status" value="1"/>
</dbReference>
<evidence type="ECO:0000256" key="1">
    <source>
        <dbReference type="SAM" id="MobiDB-lite"/>
    </source>
</evidence>
<organism evidence="3">
    <name type="scientific">Planktothricoides raciborskii GIHE-MW2</name>
    <dbReference type="NCBI Taxonomy" id="2792601"/>
    <lineage>
        <taxon>Bacteria</taxon>
        <taxon>Bacillati</taxon>
        <taxon>Cyanobacteriota</taxon>
        <taxon>Cyanophyceae</taxon>
        <taxon>Oscillatoriophycideae</taxon>
        <taxon>Oscillatoriales</taxon>
        <taxon>Oscillatoriaceae</taxon>
        <taxon>Planktothricoides</taxon>
    </lineage>
</organism>
<protein>
    <submittedName>
        <fullName evidence="3">Transposase</fullName>
    </submittedName>
</protein>
<dbReference type="InterPro" id="IPR036515">
    <property type="entry name" value="Transposase_17_sf"/>
</dbReference>
<sequence length="263" mass="31021">MTFVRWWLSMVERNPVSAPLDKKPGFSKKPLPPHRPLHRNPVSNPSRFPTAPGFCAPGQETRFDAIIFLGFLILNPDMPRREVIFQAGNYYHVYNRGNNRQLIFFEQDNYTYFLRQLRTHLMHRGVDIIAYCLMPNHYHLLVYLNTENFSKLMQAFTLSYAKAINQRYKRVGSLFQGRFQAIHVDKDEYLLNLTRYIHLNPVEANLVEKAEDWEFSSYQEYVDLRRGSLPKLDGLELVSADAYRDFLEDVNMENISEDLTFEE</sequence>
<dbReference type="Gene3D" id="3.30.70.1290">
    <property type="entry name" value="Transposase IS200-like"/>
    <property type="match status" value="1"/>
</dbReference>
<name>A0AAU8JIV0_9CYAN</name>
<dbReference type="AlphaFoldDB" id="A0AAU8JIV0"/>
<dbReference type="Pfam" id="PF01797">
    <property type="entry name" value="Y1_Tnp"/>
    <property type="match status" value="1"/>
</dbReference>
<dbReference type="GO" id="GO:0004803">
    <property type="term" value="F:transposase activity"/>
    <property type="evidence" value="ECO:0007669"/>
    <property type="project" value="InterPro"/>
</dbReference>
<dbReference type="InterPro" id="IPR002686">
    <property type="entry name" value="Transposase_17"/>
</dbReference>
<accession>A0AAU8JIV0</accession>
<dbReference type="RefSeq" id="WP_354636043.1">
    <property type="nucleotide sequence ID" value="NZ_CP159837.1"/>
</dbReference>
<dbReference type="GO" id="GO:0006313">
    <property type="term" value="P:DNA transposition"/>
    <property type="evidence" value="ECO:0007669"/>
    <property type="project" value="InterPro"/>
</dbReference>
<evidence type="ECO:0000259" key="2">
    <source>
        <dbReference type="SMART" id="SM01321"/>
    </source>
</evidence>
<reference evidence="3" key="1">
    <citation type="submission" date="2024-07" db="EMBL/GenBank/DDBJ databases">
        <authorList>
            <person name="Kim Y.J."/>
            <person name="Jeong J.Y."/>
        </authorList>
    </citation>
    <scope>NUCLEOTIDE SEQUENCE</scope>
    <source>
        <strain evidence="3">GIHE-MW2</strain>
    </source>
</reference>
<dbReference type="SUPFAM" id="SSF143422">
    <property type="entry name" value="Transposase IS200-like"/>
    <property type="match status" value="1"/>
</dbReference>
<dbReference type="NCBIfam" id="NF047646">
    <property type="entry name" value="REP_Tyr_transpos"/>
    <property type="match status" value="1"/>
</dbReference>
<feature type="domain" description="Transposase IS200-like" evidence="2">
    <location>
        <begin position="86"/>
        <end position="200"/>
    </location>
</feature>
<dbReference type="EMBL" id="CP159837">
    <property type="protein sequence ID" value="XCM39166.1"/>
    <property type="molecule type" value="Genomic_DNA"/>
</dbReference>
<feature type="region of interest" description="Disordered" evidence="1">
    <location>
        <begin position="19"/>
        <end position="45"/>
    </location>
</feature>
<dbReference type="GO" id="GO:0003677">
    <property type="term" value="F:DNA binding"/>
    <property type="evidence" value="ECO:0007669"/>
    <property type="project" value="InterPro"/>
</dbReference>
<proteinExistence type="predicted"/>
<dbReference type="PANTHER" id="PTHR34322:SF2">
    <property type="entry name" value="TRANSPOSASE IS200-LIKE DOMAIN-CONTAINING PROTEIN"/>
    <property type="match status" value="1"/>
</dbReference>
<gene>
    <name evidence="3" type="ORF">ABWT76_002068</name>
</gene>